<dbReference type="OrthoDB" id="6692864at2759"/>
<evidence type="ECO:0008006" key="4">
    <source>
        <dbReference type="Google" id="ProtNLM"/>
    </source>
</evidence>
<comment type="caution">
    <text evidence="2">The sequence shown here is derived from an EMBL/GenBank/DDBJ whole genome shotgun (WGS) entry which is preliminary data.</text>
</comment>
<proteinExistence type="predicted"/>
<accession>A0A9W9FUP4</accession>
<gene>
    <name evidence="2" type="ORF">N7456_003455</name>
</gene>
<dbReference type="Proteomes" id="UP001149165">
    <property type="component" value="Unassembled WGS sequence"/>
</dbReference>
<dbReference type="InterPro" id="IPR001128">
    <property type="entry name" value="Cyt_P450"/>
</dbReference>
<dbReference type="CDD" id="cd11061">
    <property type="entry name" value="CYP67-like"/>
    <property type="match status" value="1"/>
</dbReference>
<feature type="binding site" description="axial binding residue" evidence="1">
    <location>
        <position position="291"/>
    </location>
    <ligand>
        <name>heme</name>
        <dbReference type="ChEBI" id="CHEBI:30413"/>
    </ligand>
    <ligandPart>
        <name>Fe</name>
        <dbReference type="ChEBI" id="CHEBI:18248"/>
    </ligandPart>
</feature>
<dbReference type="InterPro" id="IPR050121">
    <property type="entry name" value="Cytochrome_P450_monoxygenase"/>
</dbReference>
<evidence type="ECO:0000256" key="1">
    <source>
        <dbReference type="PIRSR" id="PIRSR602401-1"/>
    </source>
</evidence>
<dbReference type="Pfam" id="PF00067">
    <property type="entry name" value="p450"/>
    <property type="match status" value="1"/>
</dbReference>
<name>A0A9W9FUP4_9EURO</name>
<dbReference type="PANTHER" id="PTHR24305:SF78">
    <property type="entry name" value="P450, PUTATIVE (EUROFUNG)-RELATED"/>
    <property type="match status" value="1"/>
</dbReference>
<dbReference type="SUPFAM" id="SSF48264">
    <property type="entry name" value="Cytochrome P450"/>
    <property type="match status" value="1"/>
</dbReference>
<dbReference type="GO" id="GO:0020037">
    <property type="term" value="F:heme binding"/>
    <property type="evidence" value="ECO:0007669"/>
    <property type="project" value="InterPro"/>
</dbReference>
<dbReference type="PANTHER" id="PTHR24305">
    <property type="entry name" value="CYTOCHROME P450"/>
    <property type="match status" value="1"/>
</dbReference>
<dbReference type="InterPro" id="IPR002401">
    <property type="entry name" value="Cyt_P450_E_grp-I"/>
</dbReference>
<dbReference type="GO" id="GO:0016705">
    <property type="term" value="F:oxidoreductase activity, acting on paired donors, with incorporation or reduction of molecular oxygen"/>
    <property type="evidence" value="ECO:0007669"/>
    <property type="project" value="InterPro"/>
</dbReference>
<dbReference type="Gene3D" id="1.10.630.10">
    <property type="entry name" value="Cytochrome P450"/>
    <property type="match status" value="1"/>
</dbReference>
<dbReference type="PRINTS" id="PR00385">
    <property type="entry name" value="P450"/>
</dbReference>
<sequence length="352" mass="40306">MADYMPRVESKANEFIQGLKERTGKIIDITEWSLFYTFDVMGLIAFSKDYGQLKNGKEHFAITGMHDQMELLGTFSAVPWLMQICQSIPGLKGSFEIFLKYCNQQMDERKAVRPLDDKRKPNDVVSWLIKAMEDRDPSAPRTSTAFYEDGRVTIVAGSDTTGSTLANAFYFLTTHPEAYQRLQKEVDQMKASGGDASQIPYLDAIITETLRLKPVVPSGLKRLTPPEGLMVDEVWIPGKTIVITPQHVIHRDERNFERPLEFLPERWLEEGKHMHKDERAWFPFSLGHYSCVGKQLGLMQLRFAIQRVAAEFDLSFAPQEDGRKFYEDAKDTFTMTCPSLQLVLNKRESAQF</sequence>
<reference evidence="2" key="2">
    <citation type="journal article" date="2023" name="IMA Fungus">
        <title>Comparative genomic study of the Penicillium genus elucidates a diverse pangenome and 15 lateral gene transfer events.</title>
        <authorList>
            <person name="Petersen C."/>
            <person name="Sorensen T."/>
            <person name="Nielsen M.R."/>
            <person name="Sondergaard T.E."/>
            <person name="Sorensen J.L."/>
            <person name="Fitzpatrick D.A."/>
            <person name="Frisvad J.C."/>
            <person name="Nielsen K.L."/>
        </authorList>
    </citation>
    <scope>NUCLEOTIDE SEQUENCE</scope>
    <source>
        <strain evidence="2">IBT 30069</strain>
    </source>
</reference>
<dbReference type="EMBL" id="JAPQKH010000003">
    <property type="protein sequence ID" value="KAJ5106780.1"/>
    <property type="molecule type" value="Genomic_DNA"/>
</dbReference>
<keyword evidence="1" id="KW-0408">Iron</keyword>
<dbReference type="PRINTS" id="PR00463">
    <property type="entry name" value="EP450I"/>
</dbReference>
<dbReference type="GO" id="GO:0005506">
    <property type="term" value="F:iron ion binding"/>
    <property type="evidence" value="ECO:0007669"/>
    <property type="project" value="InterPro"/>
</dbReference>
<dbReference type="GO" id="GO:0043386">
    <property type="term" value="P:mycotoxin biosynthetic process"/>
    <property type="evidence" value="ECO:0007669"/>
    <property type="project" value="UniProtKB-ARBA"/>
</dbReference>
<dbReference type="AlphaFoldDB" id="A0A9W9FUP4"/>
<dbReference type="GO" id="GO:0004497">
    <property type="term" value="F:monooxygenase activity"/>
    <property type="evidence" value="ECO:0007669"/>
    <property type="project" value="InterPro"/>
</dbReference>
<protein>
    <recommendedName>
        <fullName evidence="4">Cytochrome P450</fullName>
    </recommendedName>
</protein>
<comment type="cofactor">
    <cofactor evidence="1">
        <name>heme</name>
        <dbReference type="ChEBI" id="CHEBI:30413"/>
    </cofactor>
</comment>
<evidence type="ECO:0000313" key="3">
    <source>
        <dbReference type="Proteomes" id="UP001149165"/>
    </source>
</evidence>
<keyword evidence="1" id="KW-0349">Heme</keyword>
<dbReference type="InterPro" id="IPR036396">
    <property type="entry name" value="Cyt_P450_sf"/>
</dbReference>
<reference evidence="2" key="1">
    <citation type="submission" date="2022-11" db="EMBL/GenBank/DDBJ databases">
        <authorList>
            <person name="Petersen C."/>
        </authorList>
    </citation>
    <scope>NUCLEOTIDE SEQUENCE</scope>
    <source>
        <strain evidence="2">IBT 30069</strain>
    </source>
</reference>
<evidence type="ECO:0000313" key="2">
    <source>
        <dbReference type="EMBL" id="KAJ5106780.1"/>
    </source>
</evidence>
<keyword evidence="3" id="KW-1185">Reference proteome</keyword>
<organism evidence="2 3">
    <name type="scientific">Penicillium angulare</name>
    <dbReference type="NCBI Taxonomy" id="116970"/>
    <lineage>
        <taxon>Eukaryota</taxon>
        <taxon>Fungi</taxon>
        <taxon>Dikarya</taxon>
        <taxon>Ascomycota</taxon>
        <taxon>Pezizomycotina</taxon>
        <taxon>Eurotiomycetes</taxon>
        <taxon>Eurotiomycetidae</taxon>
        <taxon>Eurotiales</taxon>
        <taxon>Aspergillaceae</taxon>
        <taxon>Penicillium</taxon>
    </lineage>
</organism>
<keyword evidence="1" id="KW-0479">Metal-binding</keyword>